<dbReference type="Proteomes" id="UP000325081">
    <property type="component" value="Unassembled WGS sequence"/>
</dbReference>
<feature type="domain" description="U-box" evidence="6">
    <location>
        <begin position="31"/>
        <end position="105"/>
    </location>
</feature>
<dbReference type="InterPro" id="IPR045185">
    <property type="entry name" value="PUB22/23/24-like"/>
</dbReference>
<dbReference type="GO" id="GO:0016567">
    <property type="term" value="P:protein ubiquitination"/>
    <property type="evidence" value="ECO:0007669"/>
    <property type="project" value="UniProtKB-UniRule"/>
</dbReference>
<evidence type="ECO:0000259" key="6">
    <source>
        <dbReference type="PROSITE" id="PS51698"/>
    </source>
</evidence>
<sequence>MTCFLWKRRLDRNSTGKNPDPKRVSLDMELTIPTHFRCPISLDLMKDPVSLSTGITYDRDSIERWLDSGHARCPVTNQPLKTLDQIPNHALRKMIQEWCVDNRSLGVERVPTPRVPISPQEVSDICVEMRDATETQNDQKCRELVTKVKDSARESKRNRRCISSNGFGTASAGAFEAFARVSVEKHSVLLREILSVLAWAFPQDSEGFSKVGSADGLRCLVRFLGSGGLSARRDAALVLNEALSEERLAEVEGAEEALIGAVKLRFCPQATQACLVIVRRMLVWSRGREREKGSGLLFVRMGLVPLLLDIIVEGNKGICEKALGVLDAVCDSEEGKESARSDALTVPLVVKKILRVSELGTEFSVSILWKVVVGGNEGGVVEALELGAFQKLLVVLQVGCSEGTKEKVTELLKLMNAYRDKLDCFDSSMGFKFKQIKRP</sequence>
<dbReference type="SMART" id="SM00504">
    <property type="entry name" value="Ubox"/>
    <property type="match status" value="1"/>
</dbReference>
<evidence type="ECO:0000256" key="1">
    <source>
        <dbReference type="ARBA" id="ARBA00000900"/>
    </source>
</evidence>
<comment type="function">
    <text evidence="5">Functions as an E3 ubiquitin ligase.</text>
</comment>
<dbReference type="InterPro" id="IPR058678">
    <property type="entry name" value="ARM_PUB"/>
</dbReference>
<keyword evidence="8" id="KW-1185">Reference proteome</keyword>
<evidence type="ECO:0000256" key="2">
    <source>
        <dbReference type="ARBA" id="ARBA00004906"/>
    </source>
</evidence>
<evidence type="ECO:0000256" key="5">
    <source>
        <dbReference type="RuleBase" id="RU369093"/>
    </source>
</evidence>
<dbReference type="SUPFAM" id="SSF57850">
    <property type="entry name" value="RING/U-box"/>
    <property type="match status" value="1"/>
</dbReference>
<accession>A0A5A7QP88</accession>
<dbReference type="AlphaFoldDB" id="A0A5A7QP88"/>
<keyword evidence="3 5" id="KW-0808">Transferase</keyword>
<dbReference type="EMBL" id="BKCP01007737">
    <property type="protein sequence ID" value="GER47064.1"/>
    <property type="molecule type" value="Genomic_DNA"/>
</dbReference>
<dbReference type="InterPro" id="IPR011989">
    <property type="entry name" value="ARM-like"/>
</dbReference>
<dbReference type="CDD" id="cd16664">
    <property type="entry name" value="RING-Ubox_PUB"/>
    <property type="match status" value="1"/>
</dbReference>
<name>A0A5A7QP88_STRAF</name>
<protein>
    <recommendedName>
        <fullName evidence="5 6">U-box domain-containing protein</fullName>
        <ecNumber evidence="5">2.3.2.27</ecNumber>
    </recommendedName>
    <alternativeName>
        <fullName evidence="5">RING-type E3 ubiquitin transferase PUB</fullName>
    </alternativeName>
</protein>
<dbReference type="Gene3D" id="1.25.10.10">
    <property type="entry name" value="Leucine-rich Repeat Variant"/>
    <property type="match status" value="1"/>
</dbReference>
<evidence type="ECO:0000256" key="3">
    <source>
        <dbReference type="ARBA" id="ARBA00022679"/>
    </source>
</evidence>
<dbReference type="Pfam" id="PF04564">
    <property type="entry name" value="U-box"/>
    <property type="match status" value="1"/>
</dbReference>
<dbReference type="SUPFAM" id="SSF48371">
    <property type="entry name" value="ARM repeat"/>
    <property type="match status" value="1"/>
</dbReference>
<dbReference type="Gene3D" id="3.30.40.10">
    <property type="entry name" value="Zinc/RING finger domain, C3HC4 (zinc finger)"/>
    <property type="match status" value="1"/>
</dbReference>
<dbReference type="UniPathway" id="UPA00143"/>
<dbReference type="InterPro" id="IPR013083">
    <property type="entry name" value="Znf_RING/FYVE/PHD"/>
</dbReference>
<dbReference type="OrthoDB" id="10064100at2759"/>
<dbReference type="FunFam" id="3.30.40.10:FF:000442">
    <property type="entry name" value="RING-type E3 ubiquitin transferase"/>
    <property type="match status" value="1"/>
</dbReference>
<reference evidence="8" key="1">
    <citation type="journal article" date="2019" name="Curr. Biol.">
        <title>Genome Sequence of Striga asiatica Provides Insight into the Evolution of Plant Parasitism.</title>
        <authorList>
            <person name="Yoshida S."/>
            <person name="Kim S."/>
            <person name="Wafula E.K."/>
            <person name="Tanskanen J."/>
            <person name="Kim Y.M."/>
            <person name="Honaas L."/>
            <person name="Yang Z."/>
            <person name="Spallek T."/>
            <person name="Conn C.E."/>
            <person name="Ichihashi Y."/>
            <person name="Cheong K."/>
            <person name="Cui S."/>
            <person name="Der J.P."/>
            <person name="Gundlach H."/>
            <person name="Jiao Y."/>
            <person name="Hori C."/>
            <person name="Ishida J.K."/>
            <person name="Kasahara H."/>
            <person name="Kiba T."/>
            <person name="Kim M.S."/>
            <person name="Koo N."/>
            <person name="Laohavisit A."/>
            <person name="Lee Y.H."/>
            <person name="Lumba S."/>
            <person name="McCourt P."/>
            <person name="Mortimer J.C."/>
            <person name="Mutuku J.M."/>
            <person name="Nomura T."/>
            <person name="Sasaki-Sekimoto Y."/>
            <person name="Seto Y."/>
            <person name="Wang Y."/>
            <person name="Wakatake T."/>
            <person name="Sakakibara H."/>
            <person name="Demura T."/>
            <person name="Yamaguchi S."/>
            <person name="Yoneyama K."/>
            <person name="Manabe R.I."/>
            <person name="Nelson D.C."/>
            <person name="Schulman A.H."/>
            <person name="Timko M.P."/>
            <person name="dePamphilis C.W."/>
            <person name="Choi D."/>
            <person name="Shirasu K."/>
        </authorList>
    </citation>
    <scope>NUCLEOTIDE SEQUENCE [LARGE SCALE GENOMIC DNA]</scope>
    <source>
        <strain evidence="8">cv. UVA1</strain>
    </source>
</reference>
<proteinExistence type="predicted"/>
<organism evidence="7 8">
    <name type="scientific">Striga asiatica</name>
    <name type="common">Asiatic witchweed</name>
    <name type="synonym">Buchnera asiatica</name>
    <dbReference type="NCBI Taxonomy" id="4170"/>
    <lineage>
        <taxon>Eukaryota</taxon>
        <taxon>Viridiplantae</taxon>
        <taxon>Streptophyta</taxon>
        <taxon>Embryophyta</taxon>
        <taxon>Tracheophyta</taxon>
        <taxon>Spermatophyta</taxon>
        <taxon>Magnoliopsida</taxon>
        <taxon>eudicotyledons</taxon>
        <taxon>Gunneridae</taxon>
        <taxon>Pentapetalae</taxon>
        <taxon>asterids</taxon>
        <taxon>lamiids</taxon>
        <taxon>Lamiales</taxon>
        <taxon>Orobanchaceae</taxon>
        <taxon>Buchnereae</taxon>
        <taxon>Striga</taxon>
    </lineage>
</organism>
<dbReference type="EC" id="2.3.2.27" evidence="5"/>
<gene>
    <name evidence="7" type="ORF">STAS_24126</name>
</gene>
<comment type="caution">
    <text evidence="7">The sequence shown here is derived from an EMBL/GenBank/DDBJ whole genome shotgun (WGS) entry which is preliminary data.</text>
</comment>
<dbReference type="PANTHER" id="PTHR22849:SF161">
    <property type="entry name" value="U-BOX DOMAIN-CONTAINING PROTEIN"/>
    <property type="match status" value="1"/>
</dbReference>
<evidence type="ECO:0000313" key="7">
    <source>
        <dbReference type="EMBL" id="GER47064.1"/>
    </source>
</evidence>
<comment type="pathway">
    <text evidence="2 5">Protein modification; protein ubiquitination.</text>
</comment>
<evidence type="ECO:0000313" key="8">
    <source>
        <dbReference type="Proteomes" id="UP000325081"/>
    </source>
</evidence>
<dbReference type="Pfam" id="PF25598">
    <property type="entry name" value="ARM_PUB"/>
    <property type="match status" value="1"/>
</dbReference>
<keyword evidence="4 5" id="KW-0833">Ubl conjugation pathway</keyword>
<dbReference type="GO" id="GO:0061630">
    <property type="term" value="F:ubiquitin protein ligase activity"/>
    <property type="evidence" value="ECO:0007669"/>
    <property type="project" value="UniProtKB-UniRule"/>
</dbReference>
<dbReference type="InterPro" id="IPR016024">
    <property type="entry name" value="ARM-type_fold"/>
</dbReference>
<dbReference type="PROSITE" id="PS51698">
    <property type="entry name" value="U_BOX"/>
    <property type="match status" value="1"/>
</dbReference>
<dbReference type="PANTHER" id="PTHR22849">
    <property type="entry name" value="WDSAM1 PROTEIN"/>
    <property type="match status" value="1"/>
</dbReference>
<dbReference type="InterPro" id="IPR003613">
    <property type="entry name" value="Ubox_domain"/>
</dbReference>
<dbReference type="InterPro" id="IPR045210">
    <property type="entry name" value="RING-Ubox_PUB"/>
</dbReference>
<evidence type="ECO:0000256" key="4">
    <source>
        <dbReference type="ARBA" id="ARBA00022786"/>
    </source>
</evidence>
<comment type="catalytic activity">
    <reaction evidence="1 5">
        <text>S-ubiquitinyl-[E2 ubiquitin-conjugating enzyme]-L-cysteine + [acceptor protein]-L-lysine = [E2 ubiquitin-conjugating enzyme]-L-cysteine + N(6)-ubiquitinyl-[acceptor protein]-L-lysine.</text>
        <dbReference type="EC" id="2.3.2.27"/>
    </reaction>
</comment>